<organism evidence="1 2">
    <name type="scientific">Cichorium intybus</name>
    <name type="common">Chicory</name>
    <dbReference type="NCBI Taxonomy" id="13427"/>
    <lineage>
        <taxon>Eukaryota</taxon>
        <taxon>Viridiplantae</taxon>
        <taxon>Streptophyta</taxon>
        <taxon>Embryophyta</taxon>
        <taxon>Tracheophyta</taxon>
        <taxon>Spermatophyta</taxon>
        <taxon>Magnoliopsida</taxon>
        <taxon>eudicotyledons</taxon>
        <taxon>Gunneridae</taxon>
        <taxon>Pentapetalae</taxon>
        <taxon>asterids</taxon>
        <taxon>campanulids</taxon>
        <taxon>Asterales</taxon>
        <taxon>Asteraceae</taxon>
        <taxon>Cichorioideae</taxon>
        <taxon>Cichorieae</taxon>
        <taxon>Cichoriinae</taxon>
        <taxon>Cichorium</taxon>
    </lineage>
</organism>
<keyword evidence="2" id="KW-1185">Reference proteome</keyword>
<name>A0ACB9GZZ8_CICIN</name>
<reference evidence="2" key="1">
    <citation type="journal article" date="2022" name="Mol. Ecol. Resour.">
        <title>The genomes of chicory, endive, great burdock and yacon provide insights into Asteraceae palaeo-polyploidization history and plant inulin production.</title>
        <authorList>
            <person name="Fan W."/>
            <person name="Wang S."/>
            <person name="Wang H."/>
            <person name="Wang A."/>
            <person name="Jiang F."/>
            <person name="Liu H."/>
            <person name="Zhao H."/>
            <person name="Xu D."/>
            <person name="Zhang Y."/>
        </authorList>
    </citation>
    <scope>NUCLEOTIDE SEQUENCE [LARGE SCALE GENOMIC DNA]</scope>
    <source>
        <strain evidence="2">cv. Punajuju</strain>
    </source>
</reference>
<protein>
    <submittedName>
        <fullName evidence="1">Uncharacterized protein</fullName>
    </submittedName>
</protein>
<evidence type="ECO:0000313" key="1">
    <source>
        <dbReference type="EMBL" id="KAI3788606.1"/>
    </source>
</evidence>
<comment type="caution">
    <text evidence="1">The sequence shown here is derived from an EMBL/GenBank/DDBJ whole genome shotgun (WGS) entry which is preliminary data.</text>
</comment>
<gene>
    <name evidence="1" type="ORF">L2E82_01378</name>
</gene>
<evidence type="ECO:0000313" key="2">
    <source>
        <dbReference type="Proteomes" id="UP001055811"/>
    </source>
</evidence>
<proteinExistence type="predicted"/>
<dbReference type="EMBL" id="CM042009">
    <property type="protein sequence ID" value="KAI3788606.1"/>
    <property type="molecule type" value="Genomic_DNA"/>
</dbReference>
<accession>A0ACB9GZZ8</accession>
<sequence>MAPNNTHSAPNKTSLRSLLEGEKLNHTNFLDCHRSVRIVLKQEKKEYVLNEPLPEEPPAIPKPAHDAWLKKMDDSIDASCLMLATMIPDLQKDLENHSAYDMIHQLKEMFQQLARTERFETVRAFHACKMEDGQSVSSYVLKMKSHIDHLARLGVVMPEELATDMILNSLTKSFDPFVMNYNMNGLNKTIPELHGMLITGEKNLPKKTTQVLMIKEGGTKRTRPEHPTNSKGKEKAKVFKGKGKKVVQPSHPPKKKAKVAKEDTCFECGKVGHWKRNCPTYLAELKKKKAGVQKDLTRNIISVAKLRQCGFDLSFNNDDICVYKNNVFYFEARPLNGIYEVNLDEKTNHDSLYHTFTKKPKFDLSQTYLWHCRLGHINKNRISQLQKSGLLKANENDSFDICESCLHGKMTKAPFSGTNERAKDLLGIIHTDVCGPFKPMTRYGERYFITFTDDFSRFGYVYLIKHKHEAFEMFKTFQSEVENQLNKTIKVLRSDRGGEYLSTNFMDHCKTCGIVSQLTPPGTPQHNGVSERRNRTLLDMVRSMMSRSTLPLSF</sequence>
<dbReference type="Proteomes" id="UP001055811">
    <property type="component" value="Linkage Group LG01"/>
</dbReference>
<reference evidence="1 2" key="2">
    <citation type="journal article" date="2022" name="Mol. Ecol. Resour.">
        <title>The genomes of chicory, endive, great burdock and yacon provide insights into Asteraceae paleo-polyploidization history and plant inulin production.</title>
        <authorList>
            <person name="Fan W."/>
            <person name="Wang S."/>
            <person name="Wang H."/>
            <person name="Wang A."/>
            <person name="Jiang F."/>
            <person name="Liu H."/>
            <person name="Zhao H."/>
            <person name="Xu D."/>
            <person name="Zhang Y."/>
        </authorList>
    </citation>
    <scope>NUCLEOTIDE SEQUENCE [LARGE SCALE GENOMIC DNA]</scope>
    <source>
        <strain evidence="2">cv. Punajuju</strain>
        <tissue evidence="1">Leaves</tissue>
    </source>
</reference>